<name>A0A6S6M0V9_9BACT</name>
<dbReference type="InterPro" id="IPR050900">
    <property type="entry name" value="Transposase_IS3/IS150/IS904"/>
</dbReference>
<dbReference type="GO" id="GO:0015074">
    <property type="term" value="P:DNA integration"/>
    <property type="evidence" value="ECO:0007669"/>
    <property type="project" value="InterPro"/>
</dbReference>
<protein>
    <submittedName>
        <fullName evidence="2">Mobile element protein</fullName>
    </submittedName>
</protein>
<dbReference type="Gene3D" id="3.30.420.10">
    <property type="entry name" value="Ribonuclease H-like superfamily/Ribonuclease H"/>
    <property type="match status" value="1"/>
</dbReference>
<evidence type="ECO:0000313" key="3">
    <source>
        <dbReference type="Proteomes" id="UP000515472"/>
    </source>
</evidence>
<gene>
    <name evidence="2" type="ORF">GEOBRER4_n2815</name>
</gene>
<dbReference type="InterPro" id="IPR036397">
    <property type="entry name" value="RNaseH_sf"/>
</dbReference>
<dbReference type="Pfam" id="PF00665">
    <property type="entry name" value="rve"/>
    <property type="match status" value="1"/>
</dbReference>
<proteinExistence type="predicted"/>
<dbReference type="NCBIfam" id="NF033516">
    <property type="entry name" value="transpos_IS3"/>
    <property type="match status" value="1"/>
</dbReference>
<dbReference type="AlphaFoldDB" id="A0A6S6M0V9"/>
<dbReference type="PANTHER" id="PTHR46889">
    <property type="entry name" value="TRANSPOSASE INSF FOR INSERTION SEQUENCE IS3B-RELATED"/>
    <property type="match status" value="1"/>
</dbReference>
<dbReference type="Proteomes" id="UP000515472">
    <property type="component" value="Chromosome"/>
</dbReference>
<organism evidence="2 3">
    <name type="scientific">Citrifermentans bremense</name>
    <dbReference type="NCBI Taxonomy" id="60035"/>
    <lineage>
        <taxon>Bacteria</taxon>
        <taxon>Pseudomonadati</taxon>
        <taxon>Thermodesulfobacteriota</taxon>
        <taxon>Desulfuromonadia</taxon>
        <taxon>Geobacterales</taxon>
        <taxon>Geobacteraceae</taxon>
        <taxon>Citrifermentans</taxon>
    </lineage>
</organism>
<evidence type="ECO:0000259" key="1">
    <source>
        <dbReference type="PROSITE" id="PS50994"/>
    </source>
</evidence>
<dbReference type="PROSITE" id="PS50994">
    <property type="entry name" value="INTEGRASE"/>
    <property type="match status" value="1"/>
</dbReference>
<dbReference type="EMBL" id="AP023213">
    <property type="protein sequence ID" value="BCG47957.1"/>
    <property type="molecule type" value="Genomic_DNA"/>
</dbReference>
<dbReference type="PANTHER" id="PTHR46889:SF4">
    <property type="entry name" value="TRANSPOSASE INSO FOR INSERTION SEQUENCE ELEMENT IS911B-RELATED"/>
    <property type="match status" value="1"/>
</dbReference>
<keyword evidence="3" id="KW-1185">Reference proteome</keyword>
<dbReference type="InterPro" id="IPR048020">
    <property type="entry name" value="Transpos_IS3"/>
</dbReference>
<dbReference type="GO" id="GO:0003676">
    <property type="term" value="F:nucleic acid binding"/>
    <property type="evidence" value="ECO:0007669"/>
    <property type="project" value="InterPro"/>
</dbReference>
<dbReference type="KEGG" id="gbn:GEOBRER4_27070"/>
<dbReference type="InterPro" id="IPR001584">
    <property type="entry name" value="Integrase_cat-core"/>
</dbReference>
<accession>A0A6S6M0V9</accession>
<reference evidence="2 3" key="1">
    <citation type="submission" date="2020-06" db="EMBL/GenBank/DDBJ databases">
        <title>Interaction of electrochemicaly active bacteria, Geobacter bremensis R4 on different carbon anode.</title>
        <authorList>
            <person name="Meng L."/>
            <person name="Yoshida N."/>
        </authorList>
    </citation>
    <scope>NUCLEOTIDE SEQUENCE [LARGE SCALE GENOMIC DNA]</scope>
    <source>
        <strain evidence="2 3">R4</strain>
    </source>
</reference>
<feature type="domain" description="Integrase catalytic" evidence="1">
    <location>
        <begin position="124"/>
        <end position="290"/>
    </location>
</feature>
<sequence>MIVQLVEEAANSGARLEPAVAAIGMSIRTFQRWGLQADGADRRRGPSSSPANKLAPLERQKIIAIANSPAFRDLSPKQIVPQLADQGVYVASESSFYRVLREEGEIKHREPSRPATKHKTKEHVATGPCQVWSWDITYLKSPIVGQFFYLYLIMDVWSRKIVAATVFSKECNDYSAKLFLQTCYRLGIDPAGLVLHSDNGGPMKGATMLATLQRLGVVPSFSRPQVSDDNPYSESLFRTMKYRPGYPSQPFSSLDAAQAWVDGFVGWYNTEHLHSGIRFVTPDDRHFGRENAILTRRKELYEKARQQNPDRWSKGIRNWDPVEAVFLNPEPPAEAILLAAA</sequence>
<dbReference type="SUPFAM" id="SSF53098">
    <property type="entry name" value="Ribonuclease H-like"/>
    <property type="match status" value="1"/>
</dbReference>
<dbReference type="InterPro" id="IPR012337">
    <property type="entry name" value="RNaseH-like_sf"/>
</dbReference>
<evidence type="ECO:0000313" key="2">
    <source>
        <dbReference type="EMBL" id="BCG47957.1"/>
    </source>
</evidence>